<dbReference type="AlphaFoldDB" id="A0AAV1ZFE8"/>
<name>A0AAV1ZFE8_9ARAC</name>
<gene>
    <name evidence="1" type="ORF">LARSCL_LOCUS4965</name>
</gene>
<protein>
    <submittedName>
        <fullName evidence="1">Uncharacterized protein</fullName>
    </submittedName>
</protein>
<proteinExistence type="predicted"/>
<dbReference type="EMBL" id="CAXIEN010000044">
    <property type="protein sequence ID" value="CAL1269839.1"/>
    <property type="molecule type" value="Genomic_DNA"/>
</dbReference>
<organism evidence="1 2">
    <name type="scientific">Larinioides sclopetarius</name>
    <dbReference type="NCBI Taxonomy" id="280406"/>
    <lineage>
        <taxon>Eukaryota</taxon>
        <taxon>Metazoa</taxon>
        <taxon>Ecdysozoa</taxon>
        <taxon>Arthropoda</taxon>
        <taxon>Chelicerata</taxon>
        <taxon>Arachnida</taxon>
        <taxon>Araneae</taxon>
        <taxon>Araneomorphae</taxon>
        <taxon>Entelegynae</taxon>
        <taxon>Araneoidea</taxon>
        <taxon>Araneidae</taxon>
        <taxon>Larinioides</taxon>
    </lineage>
</organism>
<accession>A0AAV1ZFE8</accession>
<dbReference type="Proteomes" id="UP001497382">
    <property type="component" value="Unassembled WGS sequence"/>
</dbReference>
<reference evidence="1 2" key="1">
    <citation type="submission" date="2024-04" db="EMBL/GenBank/DDBJ databases">
        <authorList>
            <person name="Rising A."/>
            <person name="Reimegard J."/>
            <person name="Sonavane S."/>
            <person name="Akerstrom W."/>
            <person name="Nylinder S."/>
            <person name="Hedman E."/>
            <person name="Kallberg Y."/>
        </authorList>
    </citation>
    <scope>NUCLEOTIDE SEQUENCE [LARGE SCALE GENOMIC DNA]</scope>
</reference>
<keyword evidence="2" id="KW-1185">Reference proteome</keyword>
<evidence type="ECO:0000313" key="1">
    <source>
        <dbReference type="EMBL" id="CAL1269839.1"/>
    </source>
</evidence>
<evidence type="ECO:0000313" key="2">
    <source>
        <dbReference type="Proteomes" id="UP001497382"/>
    </source>
</evidence>
<comment type="caution">
    <text evidence="1">The sequence shown here is derived from an EMBL/GenBank/DDBJ whole genome shotgun (WGS) entry which is preliminary data.</text>
</comment>
<sequence length="29" mass="3200">MDGRSPPLRNTGFSRTLPHACEHSVCRSS</sequence>